<dbReference type="Proteomes" id="UP001107558">
    <property type="component" value="Chromosome 2"/>
</dbReference>
<feature type="transmembrane region" description="Helical" evidence="1">
    <location>
        <begin position="31"/>
        <end position="49"/>
    </location>
</feature>
<name>A0A9J6C4D9_POLVA</name>
<comment type="caution">
    <text evidence="2">The sequence shown here is derived from an EMBL/GenBank/DDBJ whole genome shotgun (WGS) entry which is preliminary data.</text>
</comment>
<keyword evidence="3" id="KW-1185">Reference proteome</keyword>
<keyword evidence="1" id="KW-1133">Transmembrane helix</keyword>
<feature type="transmembrane region" description="Helical" evidence="1">
    <location>
        <begin position="61"/>
        <end position="85"/>
    </location>
</feature>
<gene>
    <name evidence="2" type="ORF">PVAND_006507</name>
</gene>
<keyword evidence="1" id="KW-0472">Membrane</keyword>
<feature type="transmembrane region" description="Helical" evidence="1">
    <location>
        <begin position="113"/>
        <end position="132"/>
    </location>
</feature>
<evidence type="ECO:0000256" key="1">
    <source>
        <dbReference type="SAM" id="Phobius"/>
    </source>
</evidence>
<evidence type="ECO:0000313" key="3">
    <source>
        <dbReference type="Proteomes" id="UP001107558"/>
    </source>
</evidence>
<accession>A0A9J6C4D9</accession>
<dbReference type="InterPro" id="IPR032145">
    <property type="entry name" value="DUF4818"/>
</dbReference>
<protein>
    <submittedName>
        <fullName evidence="2">Uncharacterized protein</fullName>
    </submittedName>
</protein>
<dbReference type="AlphaFoldDB" id="A0A9J6C4D9"/>
<dbReference type="EMBL" id="JADBJN010000002">
    <property type="protein sequence ID" value="KAG5676691.1"/>
    <property type="molecule type" value="Genomic_DNA"/>
</dbReference>
<organism evidence="2 3">
    <name type="scientific">Polypedilum vanderplanki</name>
    <name type="common">Sleeping chironomid midge</name>
    <dbReference type="NCBI Taxonomy" id="319348"/>
    <lineage>
        <taxon>Eukaryota</taxon>
        <taxon>Metazoa</taxon>
        <taxon>Ecdysozoa</taxon>
        <taxon>Arthropoda</taxon>
        <taxon>Hexapoda</taxon>
        <taxon>Insecta</taxon>
        <taxon>Pterygota</taxon>
        <taxon>Neoptera</taxon>
        <taxon>Endopterygota</taxon>
        <taxon>Diptera</taxon>
        <taxon>Nematocera</taxon>
        <taxon>Chironomoidea</taxon>
        <taxon>Chironomidae</taxon>
        <taxon>Chironominae</taxon>
        <taxon>Polypedilum</taxon>
        <taxon>Polypedilum</taxon>
    </lineage>
</organism>
<keyword evidence="1" id="KW-0812">Transmembrane</keyword>
<reference evidence="2" key="1">
    <citation type="submission" date="2021-03" db="EMBL/GenBank/DDBJ databases">
        <title>Chromosome level genome of the anhydrobiotic midge Polypedilum vanderplanki.</title>
        <authorList>
            <person name="Yoshida Y."/>
            <person name="Kikawada T."/>
            <person name="Gusev O."/>
        </authorList>
    </citation>
    <scope>NUCLEOTIDE SEQUENCE</scope>
    <source>
        <strain evidence="2">NIAS01</strain>
        <tissue evidence="2">Whole body or cell culture</tissue>
    </source>
</reference>
<dbReference type="Pfam" id="PF16089">
    <property type="entry name" value="DUF4818"/>
    <property type="match status" value="1"/>
</dbReference>
<sequence length="214" mass="24557">MNKYSIAIAAFISSVLNWAIFIEPKPTCTDYIGTFPALMIILSMCFILTDLQLPERYRKSSFVFFIVETIISIFAIEVIVIYFWARIENVIVKMIKLCLSQGNLYEEMGGDRFLGFLLTAFTSTILLASIKVTKSTETIIRSIVSLNYEFYQLIEKFKTIKSTSKVSPCSQSQVITPIPCEIRVIQQPQSSIMRNPCCPIHGDLEMTQKRRRRH</sequence>
<proteinExistence type="predicted"/>
<evidence type="ECO:0000313" key="2">
    <source>
        <dbReference type="EMBL" id="KAG5676691.1"/>
    </source>
</evidence>